<keyword evidence="1" id="KW-0812">Transmembrane</keyword>
<keyword evidence="1" id="KW-1133">Transmembrane helix</keyword>
<keyword evidence="1" id="KW-0472">Membrane</keyword>
<dbReference type="AlphaFoldDB" id="A0A7L5BT10"/>
<keyword evidence="3" id="KW-1185">Reference proteome</keyword>
<feature type="transmembrane region" description="Helical" evidence="1">
    <location>
        <begin position="15"/>
        <end position="36"/>
    </location>
</feature>
<evidence type="ECO:0000256" key="1">
    <source>
        <dbReference type="SAM" id="Phobius"/>
    </source>
</evidence>
<accession>A0A7L5BT10</accession>
<gene>
    <name evidence="2" type="ORF">G5B40_01820</name>
</gene>
<dbReference type="KEGG" id="hdh:G5B40_01820"/>
<evidence type="ECO:0008006" key="4">
    <source>
        <dbReference type="Google" id="ProtNLM"/>
    </source>
</evidence>
<dbReference type="RefSeq" id="WP_165094323.1">
    <property type="nucleotide sequence ID" value="NZ_CP049056.1"/>
</dbReference>
<feature type="transmembrane region" description="Helical" evidence="1">
    <location>
        <begin position="88"/>
        <end position="105"/>
    </location>
</feature>
<reference evidence="2 3" key="1">
    <citation type="submission" date="2020-02" db="EMBL/GenBank/DDBJ databases">
        <title>complete genome sequence of Rhodobacteraceae bacterium.</title>
        <authorList>
            <person name="Park J."/>
            <person name="Kim Y.-S."/>
            <person name="Kim K.-H."/>
        </authorList>
    </citation>
    <scope>NUCLEOTIDE SEQUENCE [LARGE SCALE GENOMIC DNA]</scope>
    <source>
        <strain evidence="2 3">RR4-56</strain>
    </source>
</reference>
<protein>
    <recommendedName>
        <fullName evidence="4">DUF1772 domain-containing protein</fullName>
    </recommendedName>
</protein>
<proteinExistence type="predicted"/>
<organism evidence="2 3">
    <name type="scientific">Pikeienuella piscinae</name>
    <dbReference type="NCBI Taxonomy" id="2748098"/>
    <lineage>
        <taxon>Bacteria</taxon>
        <taxon>Pseudomonadati</taxon>
        <taxon>Pseudomonadota</taxon>
        <taxon>Alphaproteobacteria</taxon>
        <taxon>Rhodobacterales</taxon>
        <taxon>Paracoccaceae</taxon>
        <taxon>Pikeienuella</taxon>
    </lineage>
</organism>
<evidence type="ECO:0000313" key="3">
    <source>
        <dbReference type="Proteomes" id="UP000503336"/>
    </source>
</evidence>
<feature type="transmembrane region" description="Helical" evidence="1">
    <location>
        <begin position="65"/>
        <end position="82"/>
    </location>
</feature>
<name>A0A7L5BT10_9RHOB</name>
<feature type="transmembrane region" description="Helical" evidence="1">
    <location>
        <begin position="146"/>
        <end position="162"/>
    </location>
</feature>
<evidence type="ECO:0000313" key="2">
    <source>
        <dbReference type="EMBL" id="QIE54292.1"/>
    </source>
</evidence>
<dbReference type="Proteomes" id="UP000503336">
    <property type="component" value="Chromosome"/>
</dbReference>
<sequence>MEMIFSGVAALSHDWRAWVVAALVALKAMHSVYYYLNCPIVRGDIAPGEDEVAVARTYRLAPPRGFLAIMLGGMALAIGGLYNLDNETYGPLALGALLIGIFMFTTEPNRLSVRNATMEVVATTGQSGEANSMARARLLSAHRTRALIEVGIAAVLLSLMFYL</sequence>
<dbReference type="EMBL" id="CP049056">
    <property type="protein sequence ID" value="QIE54292.1"/>
    <property type="molecule type" value="Genomic_DNA"/>
</dbReference>